<dbReference type="Gene3D" id="3.40.50.11170">
    <property type="entry name" value="Uncharacterised protein PF08960, DUF1874"/>
    <property type="match status" value="1"/>
</dbReference>
<name>A0A2R5FX57_NOSCO</name>
<organism evidence="1 2">
    <name type="scientific">Nostoc commune NIES-4072</name>
    <dbReference type="NCBI Taxonomy" id="2005467"/>
    <lineage>
        <taxon>Bacteria</taxon>
        <taxon>Bacillati</taxon>
        <taxon>Cyanobacteriota</taxon>
        <taxon>Cyanophyceae</taxon>
        <taxon>Nostocales</taxon>
        <taxon>Nostocaceae</taxon>
        <taxon>Nostoc</taxon>
    </lineage>
</organism>
<sequence>MSNKVYFGFAVADSMFPAEATIKKQPFDATANKKEIESAASCCNGTHKATVEAANSRFGLNIQIPAKPPSISLGVGDSIIVMGVRNLPRLEDNRHYTDEEINSASFVFSKYTIVE</sequence>
<reference evidence="1 2" key="1">
    <citation type="submission" date="2017-06" db="EMBL/GenBank/DDBJ databases">
        <title>Genome sequencing of cyanobaciteial culture collection at National Institute for Environmental Studies (NIES).</title>
        <authorList>
            <person name="Hirose Y."/>
            <person name="Shimura Y."/>
            <person name="Fujisawa T."/>
            <person name="Nakamura Y."/>
            <person name="Kawachi M."/>
        </authorList>
    </citation>
    <scope>NUCLEOTIDE SEQUENCE [LARGE SCALE GENOMIC DNA]</scope>
    <source>
        <strain evidence="1 2">NIES-4072</strain>
    </source>
</reference>
<gene>
    <name evidence="1" type="ORF">NIES4072_70120</name>
</gene>
<dbReference type="AlphaFoldDB" id="A0A2R5FX57"/>
<proteinExistence type="predicted"/>
<dbReference type="Proteomes" id="UP000245124">
    <property type="component" value="Unassembled WGS sequence"/>
</dbReference>
<evidence type="ECO:0000313" key="1">
    <source>
        <dbReference type="EMBL" id="GBG23300.1"/>
    </source>
</evidence>
<protein>
    <submittedName>
        <fullName evidence="1">Uncharacterized protein</fullName>
    </submittedName>
</protein>
<dbReference type="InterPro" id="IPR037236">
    <property type="entry name" value="STIV_B116-like_sf"/>
</dbReference>
<comment type="caution">
    <text evidence="1">The sequence shown here is derived from an EMBL/GenBank/DDBJ whole genome shotgun (WGS) entry which is preliminary data.</text>
</comment>
<evidence type="ECO:0000313" key="2">
    <source>
        <dbReference type="Proteomes" id="UP000245124"/>
    </source>
</evidence>
<accession>A0A2R5FX57</accession>
<dbReference type="EMBL" id="BDUD01000002">
    <property type="protein sequence ID" value="GBG23300.1"/>
    <property type="molecule type" value="Genomic_DNA"/>
</dbReference>
<dbReference type="RefSeq" id="WP_109013180.1">
    <property type="nucleotide sequence ID" value="NZ_BDUD01000002.1"/>
</dbReference>
<keyword evidence="2" id="KW-1185">Reference proteome</keyword>